<keyword evidence="10" id="KW-1185">Reference proteome</keyword>
<dbReference type="PANTHER" id="PTHR43806:SF11">
    <property type="entry name" value="CEREVISIN-RELATED"/>
    <property type="match status" value="1"/>
</dbReference>
<dbReference type="PRINTS" id="PR00723">
    <property type="entry name" value="SUBTILISIN"/>
</dbReference>
<comment type="similarity">
    <text evidence="1 6 7">Belongs to the peptidase S8 family.</text>
</comment>
<evidence type="ECO:0000256" key="5">
    <source>
        <dbReference type="PIRSR" id="PIRSR615500-1"/>
    </source>
</evidence>
<evidence type="ECO:0000256" key="2">
    <source>
        <dbReference type="ARBA" id="ARBA00022670"/>
    </source>
</evidence>
<dbReference type="AlphaFoldDB" id="A0A1I6S7Q7"/>
<dbReference type="GO" id="GO:0006508">
    <property type="term" value="P:proteolysis"/>
    <property type="evidence" value="ECO:0007669"/>
    <property type="project" value="UniProtKB-KW"/>
</dbReference>
<dbReference type="InterPro" id="IPR036852">
    <property type="entry name" value="Peptidase_S8/S53_dom_sf"/>
</dbReference>
<organism evidence="9 10">
    <name type="scientific">Halostagnicola kamekurae</name>
    <dbReference type="NCBI Taxonomy" id="619731"/>
    <lineage>
        <taxon>Archaea</taxon>
        <taxon>Methanobacteriati</taxon>
        <taxon>Methanobacteriota</taxon>
        <taxon>Stenosarchaea group</taxon>
        <taxon>Halobacteria</taxon>
        <taxon>Halobacteriales</taxon>
        <taxon>Natrialbaceae</taxon>
        <taxon>Halostagnicola</taxon>
    </lineage>
</organism>
<sequence>MMGKVTPYSRRSIIKSIVGSSMAVTAIGIGNASDRVVPDEQHLYIVLGGGSNLRTRITQAGFEILHELAEKSVLIIQGPEDRLNQLQSMAVIEDVIPDEVYAFNEINRTEDELIGTNGSLYEKQWDKQITQTAAAHDLATGKGTTVAVIDSGISHIHPVLEPNIDVSRGRLFRYGRIHSGSNEVLVAEKPGTNSVVSSITQPVAGDVSGHGTPVAGITAAVGNDTGIIGMAPNANIVSLRTMFFERINEFIGTLVGTITDTLLAIDYAVEIGVDVINLSFGHMFPSNSRAFTAYRRLVQYAIEHGVVVVAAARNQGINLNKKTEYILPADTLGTITVAATGPTDKRSYYSNYGDRTVDVAAPGGGYETSEKTKFAKPERVEYPGSTNKVLSAVAKDIHGSHYDYVSGTSMAAPQVSGLACLLRELNPDLHPRRVHQAIEQGAIELSGEYTSGLGAGRINALKTLERVAD</sequence>
<evidence type="ECO:0000313" key="9">
    <source>
        <dbReference type="EMBL" id="SFS72910.1"/>
    </source>
</evidence>
<dbReference type="InterPro" id="IPR015500">
    <property type="entry name" value="Peptidase_S8_subtilisin-rel"/>
</dbReference>
<dbReference type="InterPro" id="IPR023828">
    <property type="entry name" value="Peptidase_S8_Ser-AS"/>
</dbReference>
<reference evidence="10" key="1">
    <citation type="submission" date="2016-10" db="EMBL/GenBank/DDBJ databases">
        <authorList>
            <person name="Varghese N."/>
            <person name="Submissions S."/>
        </authorList>
    </citation>
    <scope>NUCLEOTIDE SEQUENCE [LARGE SCALE GENOMIC DNA]</scope>
    <source>
        <strain evidence="10">DSM 22427</strain>
    </source>
</reference>
<dbReference type="EMBL" id="FOZS01000002">
    <property type="protein sequence ID" value="SFS72910.1"/>
    <property type="molecule type" value="Genomic_DNA"/>
</dbReference>
<proteinExistence type="inferred from homology"/>
<dbReference type="PROSITE" id="PS00138">
    <property type="entry name" value="SUBTILASE_SER"/>
    <property type="match status" value="1"/>
</dbReference>
<dbReference type="InterPro" id="IPR050131">
    <property type="entry name" value="Peptidase_S8_subtilisin-like"/>
</dbReference>
<dbReference type="InterPro" id="IPR023827">
    <property type="entry name" value="Peptidase_S8_Asp-AS"/>
</dbReference>
<dbReference type="PROSITE" id="PS51892">
    <property type="entry name" value="SUBTILASE"/>
    <property type="match status" value="1"/>
</dbReference>
<dbReference type="InterPro" id="IPR000209">
    <property type="entry name" value="Peptidase_S8/S53_dom"/>
</dbReference>
<gene>
    <name evidence="9" type="ORF">SAMN04488556_2472</name>
</gene>
<protein>
    <submittedName>
        <fullName evidence="9">Subtilase family protein</fullName>
    </submittedName>
</protein>
<feature type="domain" description="Peptidase S8/S53" evidence="8">
    <location>
        <begin position="141"/>
        <end position="442"/>
    </location>
</feature>
<dbReference type="SUPFAM" id="SSF52743">
    <property type="entry name" value="Subtilisin-like"/>
    <property type="match status" value="1"/>
</dbReference>
<feature type="active site" description="Charge relay system" evidence="5 6">
    <location>
        <position position="210"/>
    </location>
</feature>
<feature type="active site" description="Charge relay system" evidence="5 6">
    <location>
        <position position="150"/>
    </location>
</feature>
<keyword evidence="2 6" id="KW-0645">Protease</keyword>
<name>A0A1I6S7Q7_9EURY</name>
<evidence type="ECO:0000259" key="8">
    <source>
        <dbReference type="Pfam" id="PF00082"/>
    </source>
</evidence>
<evidence type="ECO:0000313" key="10">
    <source>
        <dbReference type="Proteomes" id="UP000199199"/>
    </source>
</evidence>
<evidence type="ECO:0000256" key="6">
    <source>
        <dbReference type="PROSITE-ProRule" id="PRU01240"/>
    </source>
</evidence>
<keyword evidence="4 6" id="KW-0720">Serine protease</keyword>
<evidence type="ECO:0000256" key="4">
    <source>
        <dbReference type="ARBA" id="ARBA00022825"/>
    </source>
</evidence>
<dbReference type="PANTHER" id="PTHR43806">
    <property type="entry name" value="PEPTIDASE S8"/>
    <property type="match status" value="1"/>
</dbReference>
<dbReference type="GO" id="GO:0004252">
    <property type="term" value="F:serine-type endopeptidase activity"/>
    <property type="evidence" value="ECO:0007669"/>
    <property type="project" value="UniProtKB-UniRule"/>
</dbReference>
<evidence type="ECO:0000256" key="1">
    <source>
        <dbReference type="ARBA" id="ARBA00011073"/>
    </source>
</evidence>
<accession>A0A1I6S7Q7</accession>
<dbReference type="Pfam" id="PF00082">
    <property type="entry name" value="Peptidase_S8"/>
    <property type="match status" value="1"/>
</dbReference>
<dbReference type="Gene3D" id="3.40.50.200">
    <property type="entry name" value="Peptidase S8/S53 domain"/>
    <property type="match status" value="1"/>
</dbReference>
<dbReference type="Proteomes" id="UP000199199">
    <property type="component" value="Unassembled WGS sequence"/>
</dbReference>
<evidence type="ECO:0000256" key="7">
    <source>
        <dbReference type="RuleBase" id="RU003355"/>
    </source>
</evidence>
<feature type="active site" description="Charge relay system" evidence="5 6">
    <location>
        <position position="409"/>
    </location>
</feature>
<evidence type="ECO:0000256" key="3">
    <source>
        <dbReference type="ARBA" id="ARBA00022801"/>
    </source>
</evidence>
<dbReference type="PROSITE" id="PS00136">
    <property type="entry name" value="SUBTILASE_ASP"/>
    <property type="match status" value="1"/>
</dbReference>
<keyword evidence="3 6" id="KW-0378">Hydrolase</keyword>